<keyword evidence="7 9" id="KW-0472">Membrane</keyword>
<feature type="transmembrane region" description="Helical" evidence="9">
    <location>
        <begin position="139"/>
        <end position="163"/>
    </location>
</feature>
<name>A0ABX2TJT2_9PROT</name>
<evidence type="ECO:0000256" key="8">
    <source>
        <dbReference type="ARBA" id="ARBA00038436"/>
    </source>
</evidence>
<keyword evidence="2 9" id="KW-0813">Transport</keyword>
<feature type="transmembrane region" description="Helical" evidence="9">
    <location>
        <begin position="52"/>
        <end position="70"/>
    </location>
</feature>
<proteinExistence type="inferred from homology"/>
<evidence type="ECO:0000256" key="3">
    <source>
        <dbReference type="ARBA" id="ARBA00022475"/>
    </source>
</evidence>
<reference evidence="11 12" key="1">
    <citation type="submission" date="2020-05" db="EMBL/GenBank/DDBJ databases">
        <title>Azospirillum oleiclasticum sp. nov, a nitrogen-fixing and heavy crude oil-emulsifying bacterium isolated from the crude oil of Yumen Oilfield.</title>
        <authorList>
            <person name="Wu D."/>
            <person name="Cai M."/>
            <person name="Zhang X."/>
        </authorList>
    </citation>
    <scope>NUCLEOTIDE SEQUENCE [LARGE SCALE GENOMIC DNA]</scope>
    <source>
        <strain evidence="11 12">ROY-1-1-2</strain>
    </source>
</reference>
<evidence type="ECO:0000256" key="4">
    <source>
        <dbReference type="ARBA" id="ARBA00022519"/>
    </source>
</evidence>
<dbReference type="Pfam" id="PF04290">
    <property type="entry name" value="DctQ"/>
    <property type="match status" value="1"/>
</dbReference>
<feature type="transmembrane region" description="Helical" evidence="9">
    <location>
        <begin position="90"/>
        <end position="112"/>
    </location>
</feature>
<keyword evidence="5 9" id="KW-0812">Transmembrane</keyword>
<dbReference type="RefSeq" id="WP_180286074.1">
    <property type="nucleotide sequence ID" value="NZ_JABFDB010000039.1"/>
</dbReference>
<evidence type="ECO:0000256" key="6">
    <source>
        <dbReference type="ARBA" id="ARBA00022989"/>
    </source>
</evidence>
<comment type="subunit">
    <text evidence="9">The complex comprises the extracytoplasmic solute receptor protein and the two transmembrane proteins.</text>
</comment>
<dbReference type="InterPro" id="IPR007387">
    <property type="entry name" value="TRAP_DctQ"/>
</dbReference>
<comment type="subcellular location">
    <subcellularLocation>
        <location evidence="1 9">Cell inner membrane</location>
        <topology evidence="1 9">Multi-pass membrane protein</topology>
    </subcellularLocation>
</comment>
<dbReference type="EMBL" id="JABFDB010000039">
    <property type="protein sequence ID" value="NYZ24297.1"/>
    <property type="molecule type" value="Genomic_DNA"/>
</dbReference>
<evidence type="ECO:0000259" key="10">
    <source>
        <dbReference type="Pfam" id="PF04290"/>
    </source>
</evidence>
<evidence type="ECO:0000313" key="12">
    <source>
        <dbReference type="Proteomes" id="UP000584642"/>
    </source>
</evidence>
<feature type="transmembrane region" description="Helical" evidence="9">
    <location>
        <begin position="21"/>
        <end position="40"/>
    </location>
</feature>
<evidence type="ECO:0000256" key="5">
    <source>
        <dbReference type="ARBA" id="ARBA00022692"/>
    </source>
</evidence>
<keyword evidence="3" id="KW-1003">Cell membrane</keyword>
<sequence length="200" mass="21049">MDSVTQHVWTVARFVARASGLLVVLMALLISADILARQFLNATLLSGGVGELAGYALAAVSAWGASLTLLKRAHIRIDTVQALLPRPLSIALDLFAMATFAIASGVLAWMGWGTFARSFALDSRSMTPLAAPLAVPQGIWLAGLAFLTLTAVVLLVQAVRLLLRGERRAALELVGTRTATEDLEEQKSVVESSGVGGARA</sequence>
<gene>
    <name evidence="11" type="ORF">HND93_31710</name>
</gene>
<keyword evidence="12" id="KW-1185">Reference proteome</keyword>
<evidence type="ECO:0000256" key="7">
    <source>
        <dbReference type="ARBA" id="ARBA00023136"/>
    </source>
</evidence>
<comment type="caution">
    <text evidence="11">The sequence shown here is derived from an EMBL/GenBank/DDBJ whole genome shotgun (WGS) entry which is preliminary data.</text>
</comment>
<comment type="function">
    <text evidence="9">Part of the tripartite ATP-independent periplasmic (TRAP) transport system.</text>
</comment>
<keyword evidence="6 9" id="KW-1133">Transmembrane helix</keyword>
<keyword evidence="4 9" id="KW-0997">Cell inner membrane</keyword>
<dbReference type="Proteomes" id="UP000584642">
    <property type="component" value="Unassembled WGS sequence"/>
</dbReference>
<organism evidence="11 12">
    <name type="scientific">Azospirillum oleiclasticum</name>
    <dbReference type="NCBI Taxonomy" id="2735135"/>
    <lineage>
        <taxon>Bacteria</taxon>
        <taxon>Pseudomonadati</taxon>
        <taxon>Pseudomonadota</taxon>
        <taxon>Alphaproteobacteria</taxon>
        <taxon>Rhodospirillales</taxon>
        <taxon>Azospirillaceae</taxon>
        <taxon>Azospirillum</taxon>
    </lineage>
</organism>
<feature type="domain" description="Tripartite ATP-independent periplasmic transporters DctQ component" evidence="10">
    <location>
        <begin position="26"/>
        <end position="160"/>
    </location>
</feature>
<accession>A0ABX2TJT2</accession>
<dbReference type="InterPro" id="IPR055348">
    <property type="entry name" value="DctQ"/>
</dbReference>
<evidence type="ECO:0000256" key="1">
    <source>
        <dbReference type="ARBA" id="ARBA00004429"/>
    </source>
</evidence>
<dbReference type="PANTHER" id="PTHR35011">
    <property type="entry name" value="2,3-DIKETO-L-GULONATE TRAP TRANSPORTER SMALL PERMEASE PROTEIN YIAM"/>
    <property type="match status" value="1"/>
</dbReference>
<evidence type="ECO:0000256" key="2">
    <source>
        <dbReference type="ARBA" id="ARBA00022448"/>
    </source>
</evidence>
<protein>
    <recommendedName>
        <fullName evidence="9">TRAP transporter small permease protein</fullName>
    </recommendedName>
</protein>
<evidence type="ECO:0000313" key="11">
    <source>
        <dbReference type="EMBL" id="NYZ24297.1"/>
    </source>
</evidence>
<evidence type="ECO:0000256" key="9">
    <source>
        <dbReference type="RuleBase" id="RU369079"/>
    </source>
</evidence>
<comment type="similarity">
    <text evidence="8 9">Belongs to the TRAP transporter small permease family.</text>
</comment>